<dbReference type="Gene3D" id="3.40.50.2300">
    <property type="match status" value="1"/>
</dbReference>
<evidence type="ECO:0000256" key="11">
    <source>
        <dbReference type="PROSITE-ProRule" id="PRU01091"/>
    </source>
</evidence>
<dbReference type="PROSITE" id="PS50110">
    <property type="entry name" value="RESPONSE_REGULATORY"/>
    <property type="match status" value="1"/>
</dbReference>
<dbReference type="FunFam" id="1.10.10.10:FF:000219">
    <property type="entry name" value="DNA-binding response regulator"/>
    <property type="match status" value="1"/>
</dbReference>
<dbReference type="SMART" id="SM00448">
    <property type="entry name" value="REC"/>
    <property type="match status" value="1"/>
</dbReference>
<gene>
    <name evidence="14" type="ORF">N495_01625</name>
</gene>
<evidence type="ECO:0000313" key="15">
    <source>
        <dbReference type="Proteomes" id="UP000032250"/>
    </source>
</evidence>
<evidence type="ECO:0000259" key="13">
    <source>
        <dbReference type="PROSITE" id="PS51755"/>
    </source>
</evidence>
<comment type="function">
    <text evidence="9">May play the central regulatory role in sporulation. It may be an element of the effector pathway responsible for the activation of sporulation genes in response to nutritional stress. Spo0A may act in concert with spo0H (a sigma factor) to control the expression of some genes that are critical to the sporulation process.</text>
</comment>
<evidence type="ECO:0000256" key="9">
    <source>
        <dbReference type="ARBA" id="ARBA00024867"/>
    </source>
</evidence>
<dbReference type="CDD" id="cd18159">
    <property type="entry name" value="REC_OmpR_NsrR-like"/>
    <property type="match status" value="1"/>
</dbReference>
<dbReference type="GO" id="GO:0000156">
    <property type="term" value="F:phosphorelay response regulator activity"/>
    <property type="evidence" value="ECO:0007669"/>
    <property type="project" value="TreeGrafter"/>
</dbReference>
<dbReference type="SUPFAM" id="SSF52172">
    <property type="entry name" value="CheY-like"/>
    <property type="match status" value="1"/>
</dbReference>
<dbReference type="PANTHER" id="PTHR48111">
    <property type="entry name" value="REGULATOR OF RPOS"/>
    <property type="match status" value="1"/>
</dbReference>
<dbReference type="HOGENOM" id="CLU_000445_30_3_9"/>
<dbReference type="GO" id="GO:0006355">
    <property type="term" value="P:regulation of DNA-templated transcription"/>
    <property type="evidence" value="ECO:0007669"/>
    <property type="project" value="InterPro"/>
</dbReference>
<evidence type="ECO:0000256" key="10">
    <source>
        <dbReference type="PROSITE-ProRule" id="PRU00169"/>
    </source>
</evidence>
<sequence>MNYKIYIIEDDLSISLLLKDYITKYGFHVKVAENFENIMEDFNEFNPDVVLLDVNLPKYDGFYWCRKIRQKSKIPIIFISARDSGMDQVMALENGADDYIIKPFYCDVIMAKIKSHIRRAFGEYAPKIDEKIVELQGLKFYKERSEIEFKDESVIITKKEGILLEYLMKKYPKVVNRDFLLEKIWDDIEFVEENTLNVNVSRIRKRLHKLGIEDGIETVRGVGYRLNKTW</sequence>
<dbReference type="PANTHER" id="PTHR48111:SF31">
    <property type="entry name" value="TRANSCRIPTIONAL REGULATORY PROTEIN YXDJ"/>
    <property type="match status" value="1"/>
</dbReference>
<dbReference type="Pfam" id="PF00072">
    <property type="entry name" value="Response_reg"/>
    <property type="match status" value="1"/>
</dbReference>
<evidence type="ECO:0000256" key="4">
    <source>
        <dbReference type="ARBA" id="ARBA00022553"/>
    </source>
</evidence>
<evidence type="ECO:0000256" key="2">
    <source>
        <dbReference type="ARBA" id="ARBA00018672"/>
    </source>
</evidence>
<evidence type="ECO:0000259" key="12">
    <source>
        <dbReference type="PROSITE" id="PS50110"/>
    </source>
</evidence>
<dbReference type="PROSITE" id="PS51755">
    <property type="entry name" value="OMPR_PHOB"/>
    <property type="match status" value="1"/>
</dbReference>
<evidence type="ECO:0000256" key="3">
    <source>
        <dbReference type="ARBA" id="ARBA00022490"/>
    </source>
</evidence>
<dbReference type="InterPro" id="IPR016032">
    <property type="entry name" value="Sig_transdc_resp-reg_C-effctor"/>
</dbReference>
<evidence type="ECO:0000256" key="8">
    <source>
        <dbReference type="ARBA" id="ARBA00023163"/>
    </source>
</evidence>
<organism evidence="14 15">
    <name type="scientific">Clostridium botulinum B2 450</name>
    <dbReference type="NCBI Taxonomy" id="1379739"/>
    <lineage>
        <taxon>Bacteria</taxon>
        <taxon>Bacillati</taxon>
        <taxon>Bacillota</taxon>
        <taxon>Clostridia</taxon>
        <taxon>Eubacteriales</taxon>
        <taxon>Clostridiaceae</taxon>
        <taxon>Clostridium</taxon>
    </lineage>
</organism>
<evidence type="ECO:0000256" key="5">
    <source>
        <dbReference type="ARBA" id="ARBA00023012"/>
    </source>
</evidence>
<dbReference type="InterPro" id="IPR036388">
    <property type="entry name" value="WH-like_DNA-bd_sf"/>
</dbReference>
<feature type="DNA-binding region" description="OmpR/PhoB-type" evidence="11">
    <location>
        <begin position="130"/>
        <end position="228"/>
    </location>
</feature>
<evidence type="ECO:0000313" key="14">
    <source>
        <dbReference type="EMBL" id="KIS25306.1"/>
    </source>
</evidence>
<dbReference type="GO" id="GO:0005829">
    <property type="term" value="C:cytosol"/>
    <property type="evidence" value="ECO:0007669"/>
    <property type="project" value="TreeGrafter"/>
</dbReference>
<evidence type="ECO:0000256" key="1">
    <source>
        <dbReference type="ARBA" id="ARBA00004496"/>
    </source>
</evidence>
<dbReference type="PATRIC" id="fig|1379739.3.peg.629"/>
<keyword evidence="4 10" id="KW-0597">Phosphoprotein</keyword>
<dbReference type="CDD" id="cd00383">
    <property type="entry name" value="trans_reg_C"/>
    <property type="match status" value="1"/>
</dbReference>
<dbReference type="AlphaFoldDB" id="A0A0D1C2J6"/>
<dbReference type="Gene3D" id="1.10.10.10">
    <property type="entry name" value="Winged helix-like DNA-binding domain superfamily/Winged helix DNA-binding domain"/>
    <property type="match status" value="1"/>
</dbReference>
<dbReference type="FunFam" id="3.40.50.2300:FF:000065">
    <property type="entry name" value="DNA-binding response regulator"/>
    <property type="match status" value="1"/>
</dbReference>
<keyword evidence="7 11" id="KW-0238">DNA-binding</keyword>
<feature type="domain" description="OmpR/PhoB-type" evidence="13">
    <location>
        <begin position="130"/>
        <end position="228"/>
    </location>
</feature>
<name>A0A0D1C2J6_CLOBO</name>
<dbReference type="Pfam" id="PF00486">
    <property type="entry name" value="Trans_reg_C"/>
    <property type="match status" value="1"/>
</dbReference>
<dbReference type="SUPFAM" id="SSF46894">
    <property type="entry name" value="C-terminal effector domain of the bipartite response regulators"/>
    <property type="match status" value="1"/>
</dbReference>
<dbReference type="InterPro" id="IPR011006">
    <property type="entry name" value="CheY-like_superfamily"/>
</dbReference>
<evidence type="ECO:0000256" key="6">
    <source>
        <dbReference type="ARBA" id="ARBA00023015"/>
    </source>
</evidence>
<comment type="caution">
    <text evidence="14">The sequence shown here is derived from an EMBL/GenBank/DDBJ whole genome shotgun (WGS) entry which is preliminary data.</text>
</comment>
<dbReference type="InterPro" id="IPR039420">
    <property type="entry name" value="WalR-like"/>
</dbReference>
<dbReference type="OrthoDB" id="9790442at2"/>
<keyword evidence="5" id="KW-0902">Two-component regulatory system</keyword>
<keyword evidence="6" id="KW-0805">Transcription regulation</keyword>
<dbReference type="Gene3D" id="6.10.250.690">
    <property type="match status" value="1"/>
</dbReference>
<feature type="modified residue" description="4-aspartylphosphate" evidence="10">
    <location>
        <position position="53"/>
    </location>
</feature>
<accession>A0A0D1C2J6</accession>
<dbReference type="RefSeq" id="WP_043031071.1">
    <property type="nucleotide sequence ID" value="NZ_JXSU01000006.1"/>
</dbReference>
<reference evidence="14 15" key="1">
    <citation type="submission" date="2014-06" db="EMBL/GenBank/DDBJ databases">
        <title>Genome characterization of distinct group I Clostridium botulinum lineages.</title>
        <authorList>
            <person name="Giordani F."/>
            <person name="Anselmo A."/>
            <person name="Fillo S."/>
            <person name="Palozzi A.M."/>
            <person name="Fortunato A."/>
            <person name="Gentile B."/>
            <person name="Ciammaruconi A."/>
            <person name="Anniballi F."/>
            <person name="De Medici D."/>
            <person name="Lista F."/>
        </authorList>
    </citation>
    <scope>NUCLEOTIDE SEQUENCE [LARGE SCALE GENOMIC DNA]</scope>
    <source>
        <strain evidence="14 15">B2 450</strain>
    </source>
</reference>
<proteinExistence type="predicted"/>
<comment type="subcellular location">
    <subcellularLocation>
        <location evidence="1">Cytoplasm</location>
    </subcellularLocation>
</comment>
<keyword evidence="3" id="KW-0963">Cytoplasm</keyword>
<feature type="domain" description="Response regulatory" evidence="12">
    <location>
        <begin position="4"/>
        <end position="117"/>
    </location>
</feature>
<dbReference type="GO" id="GO:0032993">
    <property type="term" value="C:protein-DNA complex"/>
    <property type="evidence" value="ECO:0007669"/>
    <property type="project" value="TreeGrafter"/>
</dbReference>
<dbReference type="InterPro" id="IPR001867">
    <property type="entry name" value="OmpR/PhoB-type_DNA-bd"/>
</dbReference>
<protein>
    <recommendedName>
        <fullName evidence="2">Stage 0 sporulation protein A homolog</fullName>
    </recommendedName>
</protein>
<keyword evidence="8" id="KW-0804">Transcription</keyword>
<dbReference type="InterPro" id="IPR001789">
    <property type="entry name" value="Sig_transdc_resp-reg_receiver"/>
</dbReference>
<dbReference type="SMART" id="SM00862">
    <property type="entry name" value="Trans_reg_C"/>
    <property type="match status" value="1"/>
</dbReference>
<dbReference type="EMBL" id="JXSU01000006">
    <property type="protein sequence ID" value="KIS25306.1"/>
    <property type="molecule type" value="Genomic_DNA"/>
</dbReference>
<evidence type="ECO:0000256" key="7">
    <source>
        <dbReference type="ARBA" id="ARBA00023125"/>
    </source>
</evidence>
<dbReference type="GO" id="GO:0000976">
    <property type="term" value="F:transcription cis-regulatory region binding"/>
    <property type="evidence" value="ECO:0007669"/>
    <property type="project" value="TreeGrafter"/>
</dbReference>
<dbReference type="Proteomes" id="UP000032250">
    <property type="component" value="Unassembled WGS sequence"/>
</dbReference>